<keyword evidence="1" id="KW-1133">Transmembrane helix</keyword>
<proteinExistence type="predicted"/>
<dbReference type="EMBL" id="CP035382">
    <property type="protein sequence ID" value="QDK21202.1"/>
    <property type="molecule type" value="Genomic_DNA"/>
</dbReference>
<dbReference type="AntiFam" id="ANF00069">
    <property type="entry name" value="Translation of predicted DNA regulatory sequence"/>
</dbReference>
<keyword evidence="1" id="KW-0472">Membrane</keyword>
<name>A0AAP9DE76_9ENTR</name>
<evidence type="ECO:0000313" key="3">
    <source>
        <dbReference type="Proteomes" id="UP000317812"/>
    </source>
</evidence>
<keyword evidence="1" id="KW-0812">Transmembrane</keyword>
<dbReference type="AlphaFoldDB" id="A0AAP9DE76"/>
<dbReference type="Proteomes" id="UP000317812">
    <property type="component" value="Chromosome"/>
</dbReference>
<protein>
    <submittedName>
        <fullName evidence="2">DUF2684 family protein</fullName>
    </submittedName>
</protein>
<evidence type="ECO:0000313" key="2">
    <source>
        <dbReference type="EMBL" id="QDK21202.1"/>
    </source>
</evidence>
<accession>A0AAP9DE76</accession>
<evidence type="ECO:0000256" key="1">
    <source>
        <dbReference type="SAM" id="Phobius"/>
    </source>
</evidence>
<organism evidence="2 3">
    <name type="scientific">Leclercia adecarboxylata</name>
    <dbReference type="NCBI Taxonomy" id="83655"/>
    <lineage>
        <taxon>Bacteria</taxon>
        <taxon>Pseudomonadati</taxon>
        <taxon>Pseudomonadota</taxon>
        <taxon>Gammaproteobacteria</taxon>
        <taxon>Enterobacterales</taxon>
        <taxon>Enterobacteriaceae</taxon>
        <taxon>Leclercia</taxon>
    </lineage>
</organism>
<sequence length="83" mass="9460">MSVNQYGWINIWMAILGHFLAPFPVFFESMRTPLKTRLEIFADGPGNAHIYILHFPCLVGIKRGARLIQKSTRRFFVSPLPAG</sequence>
<reference evidence="2 3" key="1">
    <citation type="submission" date="2019-01" db="EMBL/GenBank/DDBJ databases">
        <title>Florfenicol resistance in Enterobacteriaceae and whole-genome sequence analysis of florfenicol-resistant Leclercia adecarboxylata strain R25.</title>
        <authorList>
            <person name="Bao Q."/>
            <person name="Ying Y."/>
        </authorList>
    </citation>
    <scope>NUCLEOTIDE SEQUENCE [LARGE SCALE GENOMIC DNA]</scope>
    <source>
        <strain evidence="2 3">R25</strain>
    </source>
</reference>
<feature type="transmembrane region" description="Helical" evidence="1">
    <location>
        <begin position="6"/>
        <end position="27"/>
    </location>
</feature>
<gene>
    <name evidence="2" type="ORF">ES815_05960</name>
</gene>